<sequence length="86" mass="10068">MFSFESEKEIFALKPMNCPGHCLMFDQRTRSWRELPLRLADFGVLHRNELSGALTGLTRVRRFQQDDAHIFCAVEQARLVLPSFHF</sequence>
<dbReference type="PANTHER" id="PTHR11451:SF36">
    <property type="entry name" value="THREONINE--TRNA LIGASE 1, CYTOPLASMIC"/>
    <property type="match status" value="1"/>
</dbReference>
<evidence type="ECO:0000256" key="5">
    <source>
        <dbReference type="ARBA" id="ARBA00022840"/>
    </source>
</evidence>
<dbReference type="PRINTS" id="PR01047">
    <property type="entry name" value="TRNASYNTHTHR"/>
</dbReference>
<evidence type="ECO:0000256" key="3">
    <source>
        <dbReference type="ARBA" id="ARBA00022598"/>
    </source>
</evidence>
<evidence type="ECO:0000256" key="6">
    <source>
        <dbReference type="ARBA" id="ARBA00022917"/>
    </source>
</evidence>
<name>A0A7R9K0G3_TIMGE</name>
<dbReference type="PROSITE" id="PS50862">
    <property type="entry name" value="AA_TRNA_LIGASE_II"/>
    <property type="match status" value="1"/>
</dbReference>
<dbReference type="InterPro" id="IPR002314">
    <property type="entry name" value="aa-tRNA-synt_IIb"/>
</dbReference>
<reference evidence="11" key="1">
    <citation type="submission" date="2020-11" db="EMBL/GenBank/DDBJ databases">
        <authorList>
            <person name="Tran Van P."/>
        </authorList>
    </citation>
    <scope>NUCLEOTIDE SEQUENCE</scope>
</reference>
<dbReference type="SUPFAM" id="SSF55681">
    <property type="entry name" value="Class II aaRS and biotin synthetases"/>
    <property type="match status" value="1"/>
</dbReference>
<accession>A0A7R9K0G3</accession>
<dbReference type="GO" id="GO:0005524">
    <property type="term" value="F:ATP binding"/>
    <property type="evidence" value="ECO:0007669"/>
    <property type="project" value="UniProtKB-KW"/>
</dbReference>
<dbReference type="GO" id="GO:0006435">
    <property type="term" value="P:threonyl-tRNA aminoacylation"/>
    <property type="evidence" value="ECO:0007669"/>
    <property type="project" value="InterPro"/>
</dbReference>
<evidence type="ECO:0000256" key="2">
    <source>
        <dbReference type="ARBA" id="ARBA00013163"/>
    </source>
</evidence>
<keyword evidence="3" id="KW-0436">Ligase</keyword>
<comment type="catalytic activity">
    <reaction evidence="9">
        <text>tRNA(Thr) + L-threonine + ATP = L-threonyl-tRNA(Thr) + AMP + diphosphate + H(+)</text>
        <dbReference type="Rhea" id="RHEA:24624"/>
        <dbReference type="Rhea" id="RHEA-COMP:9670"/>
        <dbReference type="Rhea" id="RHEA-COMP:9704"/>
        <dbReference type="ChEBI" id="CHEBI:15378"/>
        <dbReference type="ChEBI" id="CHEBI:30616"/>
        <dbReference type="ChEBI" id="CHEBI:33019"/>
        <dbReference type="ChEBI" id="CHEBI:57926"/>
        <dbReference type="ChEBI" id="CHEBI:78442"/>
        <dbReference type="ChEBI" id="CHEBI:78534"/>
        <dbReference type="ChEBI" id="CHEBI:456215"/>
        <dbReference type="EC" id="6.1.1.3"/>
    </reaction>
</comment>
<evidence type="ECO:0000256" key="8">
    <source>
        <dbReference type="ARBA" id="ARBA00031900"/>
    </source>
</evidence>
<evidence type="ECO:0000259" key="10">
    <source>
        <dbReference type="PROSITE" id="PS50862"/>
    </source>
</evidence>
<dbReference type="InterPro" id="IPR002320">
    <property type="entry name" value="Thr-tRNA-ligase_IIa"/>
</dbReference>
<dbReference type="Gene3D" id="3.30.930.10">
    <property type="entry name" value="Bira Bifunctional Protein, Domain 2"/>
    <property type="match status" value="1"/>
</dbReference>
<keyword evidence="4" id="KW-0547">Nucleotide-binding</keyword>
<dbReference type="EMBL" id="OE841856">
    <property type="protein sequence ID" value="CAD7597488.1"/>
    <property type="molecule type" value="Genomic_DNA"/>
</dbReference>
<proteinExistence type="inferred from homology"/>
<comment type="similarity">
    <text evidence="1">Belongs to the class-II aminoacyl-tRNA synthetase family.</text>
</comment>
<keyword evidence="7" id="KW-0030">Aminoacyl-tRNA synthetase</keyword>
<dbReference type="InterPro" id="IPR045864">
    <property type="entry name" value="aa-tRNA-synth_II/BPL/LPL"/>
</dbReference>
<keyword evidence="5" id="KW-0067">ATP-binding</keyword>
<dbReference type="Pfam" id="PF00587">
    <property type="entry name" value="tRNA-synt_2b"/>
    <property type="match status" value="1"/>
</dbReference>
<dbReference type="AlphaFoldDB" id="A0A7R9K0G3"/>
<dbReference type="GO" id="GO:0004829">
    <property type="term" value="F:threonine-tRNA ligase activity"/>
    <property type="evidence" value="ECO:0007669"/>
    <property type="project" value="UniProtKB-EC"/>
</dbReference>
<dbReference type="InterPro" id="IPR006195">
    <property type="entry name" value="aa-tRNA-synth_II"/>
</dbReference>
<dbReference type="GO" id="GO:0005739">
    <property type="term" value="C:mitochondrion"/>
    <property type="evidence" value="ECO:0007669"/>
    <property type="project" value="TreeGrafter"/>
</dbReference>
<gene>
    <name evidence="11" type="ORF">TGEB3V08_LOCUS6781</name>
</gene>
<evidence type="ECO:0000256" key="7">
    <source>
        <dbReference type="ARBA" id="ARBA00023146"/>
    </source>
</evidence>
<evidence type="ECO:0000256" key="9">
    <source>
        <dbReference type="ARBA" id="ARBA00049515"/>
    </source>
</evidence>
<dbReference type="EC" id="6.1.1.3" evidence="2"/>
<evidence type="ECO:0000256" key="4">
    <source>
        <dbReference type="ARBA" id="ARBA00022741"/>
    </source>
</evidence>
<dbReference type="PANTHER" id="PTHR11451">
    <property type="entry name" value="THREONINE-TRNA LIGASE"/>
    <property type="match status" value="1"/>
</dbReference>
<keyword evidence="6" id="KW-0648">Protein biosynthesis</keyword>
<feature type="domain" description="Aminoacyl-transfer RNA synthetases class-II family profile" evidence="10">
    <location>
        <begin position="1"/>
        <end position="78"/>
    </location>
</feature>
<evidence type="ECO:0000313" key="11">
    <source>
        <dbReference type="EMBL" id="CAD7597488.1"/>
    </source>
</evidence>
<protein>
    <recommendedName>
        <fullName evidence="2">threonine--tRNA ligase</fullName>
        <ecNumber evidence="2">6.1.1.3</ecNumber>
    </recommendedName>
    <alternativeName>
        <fullName evidence="8">Threonyl-tRNA synthetase</fullName>
    </alternativeName>
</protein>
<organism evidence="11">
    <name type="scientific">Timema genevievae</name>
    <name type="common">Walking stick</name>
    <dbReference type="NCBI Taxonomy" id="629358"/>
    <lineage>
        <taxon>Eukaryota</taxon>
        <taxon>Metazoa</taxon>
        <taxon>Ecdysozoa</taxon>
        <taxon>Arthropoda</taxon>
        <taxon>Hexapoda</taxon>
        <taxon>Insecta</taxon>
        <taxon>Pterygota</taxon>
        <taxon>Neoptera</taxon>
        <taxon>Polyneoptera</taxon>
        <taxon>Phasmatodea</taxon>
        <taxon>Timematodea</taxon>
        <taxon>Timematoidea</taxon>
        <taxon>Timematidae</taxon>
        <taxon>Timema</taxon>
    </lineage>
</organism>
<evidence type="ECO:0000256" key="1">
    <source>
        <dbReference type="ARBA" id="ARBA00008226"/>
    </source>
</evidence>